<organism evidence="3 4">
    <name type="scientific">Chryseobacterium scophthalmum</name>
    <dbReference type="NCBI Taxonomy" id="59733"/>
    <lineage>
        <taxon>Bacteria</taxon>
        <taxon>Pseudomonadati</taxon>
        <taxon>Bacteroidota</taxon>
        <taxon>Flavobacteriia</taxon>
        <taxon>Flavobacteriales</taxon>
        <taxon>Weeksellaceae</taxon>
        <taxon>Chryseobacterium group</taxon>
        <taxon>Chryseobacterium</taxon>
    </lineage>
</organism>
<dbReference type="InterPro" id="IPR046647">
    <property type="entry name" value="DUF6759"/>
</dbReference>
<dbReference type="STRING" id="59733.SAMN05421769_3968"/>
<dbReference type="Proteomes" id="UP000184782">
    <property type="component" value="Unassembled WGS sequence"/>
</dbReference>
<protein>
    <recommendedName>
        <fullName evidence="2">DUF6759 domain-containing protein</fullName>
    </recommendedName>
</protein>
<sequence length="173" mass="19138">MAIKQAFLSLIKSLNLNLEYIIMKKFLLFSLFITLLLNSCGSVNQNTRQPIRKPFPTASNTGTTTSSAAQTEREYQALLKTYKPETAEVLNSLLNDSSNSPTVSISVENKSNCNMVLTISGKNYFKKIPIGANKIGSAMVPKNQNYNVSGMLCNSVYEKTKYVTNSFSIKLSN</sequence>
<reference evidence="4" key="1">
    <citation type="submission" date="2016-12" db="EMBL/GenBank/DDBJ databases">
        <authorList>
            <person name="Varghese N."/>
            <person name="Submissions S."/>
        </authorList>
    </citation>
    <scope>NUCLEOTIDE SEQUENCE [LARGE SCALE GENOMIC DNA]</scope>
    <source>
        <strain evidence="4">DSM 16779</strain>
    </source>
</reference>
<evidence type="ECO:0000256" key="1">
    <source>
        <dbReference type="SAM" id="MobiDB-lite"/>
    </source>
</evidence>
<dbReference type="AlphaFoldDB" id="A0A1N6IZE4"/>
<evidence type="ECO:0000313" key="3">
    <source>
        <dbReference type="EMBL" id="SIO37454.1"/>
    </source>
</evidence>
<name>A0A1N6IZE4_9FLAO</name>
<keyword evidence="4" id="KW-1185">Reference proteome</keyword>
<evidence type="ECO:0000313" key="4">
    <source>
        <dbReference type="Proteomes" id="UP000184782"/>
    </source>
</evidence>
<dbReference type="Pfam" id="PF20545">
    <property type="entry name" value="DUF6759"/>
    <property type="match status" value="1"/>
</dbReference>
<dbReference type="EMBL" id="FSRQ01000005">
    <property type="protein sequence ID" value="SIO37454.1"/>
    <property type="molecule type" value="Genomic_DNA"/>
</dbReference>
<feature type="domain" description="DUF6759" evidence="2">
    <location>
        <begin position="83"/>
        <end position="172"/>
    </location>
</feature>
<gene>
    <name evidence="3" type="ORF">SAMN05421769_3968</name>
</gene>
<feature type="compositionally biased region" description="Low complexity" evidence="1">
    <location>
        <begin position="57"/>
        <end position="70"/>
    </location>
</feature>
<feature type="region of interest" description="Disordered" evidence="1">
    <location>
        <begin position="48"/>
        <end position="70"/>
    </location>
</feature>
<evidence type="ECO:0000259" key="2">
    <source>
        <dbReference type="Pfam" id="PF20545"/>
    </source>
</evidence>
<proteinExistence type="predicted"/>
<accession>A0A1N6IZE4</accession>